<dbReference type="RefSeq" id="WP_378307852.1">
    <property type="nucleotide sequence ID" value="NZ_JBHUKS010000017.1"/>
</dbReference>
<keyword evidence="2" id="KW-0812">Transmembrane</keyword>
<reference evidence="4" key="1">
    <citation type="journal article" date="2019" name="Int. J. Syst. Evol. Microbiol.">
        <title>The Global Catalogue of Microorganisms (GCM) 10K type strain sequencing project: providing services to taxonomists for standard genome sequencing and annotation.</title>
        <authorList>
            <consortium name="The Broad Institute Genomics Platform"/>
            <consortium name="The Broad Institute Genome Sequencing Center for Infectious Disease"/>
            <person name="Wu L."/>
            <person name="Ma J."/>
        </authorList>
    </citation>
    <scope>NUCLEOTIDE SEQUENCE [LARGE SCALE GENOMIC DNA]</scope>
    <source>
        <strain evidence="4">CGMCC 4.7641</strain>
    </source>
</reference>
<protein>
    <submittedName>
        <fullName evidence="3">Uncharacterized protein</fullName>
    </submittedName>
</protein>
<feature type="compositionally biased region" description="Basic and acidic residues" evidence="1">
    <location>
        <begin position="92"/>
        <end position="103"/>
    </location>
</feature>
<sequence length="132" mass="15104">MTAAEALDEAARTSRPAVIVVCCLLFLLILASIWLWRARRPIPPPRGRPTVRDLQARLDYEVQAEIEEARLAEFRRTAEEAAAGRAEDDTEVIPKIKDVKDEKNEEDEEDDGDTVVFPKFRKREKPRETRCG</sequence>
<name>A0ABW5HBP7_9PSEU</name>
<comment type="caution">
    <text evidence="3">The sequence shown here is derived from an EMBL/GenBank/DDBJ whole genome shotgun (WGS) entry which is preliminary data.</text>
</comment>
<evidence type="ECO:0000313" key="4">
    <source>
        <dbReference type="Proteomes" id="UP001597483"/>
    </source>
</evidence>
<keyword evidence="4" id="KW-1185">Reference proteome</keyword>
<keyword evidence="2" id="KW-1133">Transmembrane helix</keyword>
<gene>
    <name evidence="3" type="ORF">ACFSVL_24365</name>
</gene>
<dbReference type="Proteomes" id="UP001597483">
    <property type="component" value="Unassembled WGS sequence"/>
</dbReference>
<evidence type="ECO:0000256" key="2">
    <source>
        <dbReference type="SAM" id="Phobius"/>
    </source>
</evidence>
<accession>A0ABW5HBP7</accession>
<feature type="compositionally biased region" description="Acidic residues" evidence="1">
    <location>
        <begin position="104"/>
        <end position="113"/>
    </location>
</feature>
<dbReference type="EMBL" id="JBHUKS010000017">
    <property type="protein sequence ID" value="MFD2470547.1"/>
    <property type="molecule type" value="Genomic_DNA"/>
</dbReference>
<proteinExistence type="predicted"/>
<keyword evidence="2" id="KW-0472">Membrane</keyword>
<organism evidence="3 4">
    <name type="scientific">Amycolatopsis silviterrae</name>
    <dbReference type="NCBI Taxonomy" id="1656914"/>
    <lineage>
        <taxon>Bacteria</taxon>
        <taxon>Bacillati</taxon>
        <taxon>Actinomycetota</taxon>
        <taxon>Actinomycetes</taxon>
        <taxon>Pseudonocardiales</taxon>
        <taxon>Pseudonocardiaceae</taxon>
        <taxon>Amycolatopsis</taxon>
    </lineage>
</organism>
<feature type="region of interest" description="Disordered" evidence="1">
    <location>
        <begin position="79"/>
        <end position="132"/>
    </location>
</feature>
<feature type="transmembrane region" description="Helical" evidence="2">
    <location>
        <begin position="17"/>
        <end position="36"/>
    </location>
</feature>
<evidence type="ECO:0000313" key="3">
    <source>
        <dbReference type="EMBL" id="MFD2470547.1"/>
    </source>
</evidence>
<evidence type="ECO:0000256" key="1">
    <source>
        <dbReference type="SAM" id="MobiDB-lite"/>
    </source>
</evidence>